<evidence type="ECO:0000256" key="2">
    <source>
        <dbReference type="SAM" id="MobiDB-lite"/>
    </source>
</evidence>
<evidence type="ECO:0000313" key="3">
    <source>
        <dbReference type="EMBL" id="KAG2381734.1"/>
    </source>
</evidence>
<proteinExistence type="predicted"/>
<evidence type="ECO:0000313" key="4">
    <source>
        <dbReference type="Proteomes" id="UP000816034"/>
    </source>
</evidence>
<keyword evidence="1" id="KW-0175">Coiled coil</keyword>
<protein>
    <submittedName>
        <fullName evidence="3">Uncharacterized protein</fullName>
    </submittedName>
</protein>
<dbReference type="RefSeq" id="XP_044547413.1">
    <property type="nucleotide sequence ID" value="XM_044695943.1"/>
</dbReference>
<sequence length="78" mass="8999">MFSRHQASRIELSQDDVAEFERTMQEVEEELANAMGGTNEDQQQMNLQGDFVMETGSNHHVSTDVRIGYSQQESSRRY</sequence>
<feature type="coiled-coil region" evidence="1">
    <location>
        <begin position="10"/>
        <end position="37"/>
    </location>
</feature>
<name>A0AA88GIS0_NAELO</name>
<gene>
    <name evidence="3" type="ORF">C9374_006118</name>
</gene>
<comment type="caution">
    <text evidence="3">The sequence shown here is derived from an EMBL/GenBank/DDBJ whole genome shotgun (WGS) entry which is preliminary data.</text>
</comment>
<feature type="region of interest" description="Disordered" evidence="2">
    <location>
        <begin position="56"/>
        <end position="78"/>
    </location>
</feature>
<dbReference type="Proteomes" id="UP000816034">
    <property type="component" value="Unassembled WGS sequence"/>
</dbReference>
<feature type="compositionally biased region" description="Polar residues" evidence="2">
    <location>
        <begin position="69"/>
        <end position="78"/>
    </location>
</feature>
<reference evidence="3 4" key="1">
    <citation type="journal article" date="2018" name="BMC Genomics">
        <title>The genome of Naegleria lovaniensis, the basis for a comparative approach to unravel pathogenicity factors of the human pathogenic amoeba N. fowleri.</title>
        <authorList>
            <person name="Liechti N."/>
            <person name="Schurch N."/>
            <person name="Bruggmann R."/>
            <person name="Wittwer M."/>
        </authorList>
    </citation>
    <scope>NUCLEOTIDE SEQUENCE [LARGE SCALE GENOMIC DNA]</scope>
    <source>
        <strain evidence="3 4">ATCC 30569</strain>
    </source>
</reference>
<keyword evidence="4" id="KW-1185">Reference proteome</keyword>
<dbReference type="AlphaFoldDB" id="A0AA88GIS0"/>
<organism evidence="3 4">
    <name type="scientific">Naegleria lovaniensis</name>
    <name type="common">Amoeba</name>
    <dbReference type="NCBI Taxonomy" id="51637"/>
    <lineage>
        <taxon>Eukaryota</taxon>
        <taxon>Discoba</taxon>
        <taxon>Heterolobosea</taxon>
        <taxon>Tetramitia</taxon>
        <taxon>Eutetramitia</taxon>
        <taxon>Vahlkampfiidae</taxon>
        <taxon>Naegleria</taxon>
    </lineage>
</organism>
<dbReference type="EMBL" id="PYSW02000026">
    <property type="protein sequence ID" value="KAG2381734.1"/>
    <property type="molecule type" value="Genomic_DNA"/>
</dbReference>
<accession>A0AA88GIS0</accession>
<evidence type="ECO:0000256" key="1">
    <source>
        <dbReference type="SAM" id="Coils"/>
    </source>
</evidence>
<dbReference type="GeneID" id="68098572"/>